<accession>A0A7H9HY44</accession>
<organism evidence="1 2">
    <name type="scientific">Torulaspora globosa</name>
    <dbReference type="NCBI Taxonomy" id="48254"/>
    <lineage>
        <taxon>Eukaryota</taxon>
        <taxon>Fungi</taxon>
        <taxon>Dikarya</taxon>
        <taxon>Ascomycota</taxon>
        <taxon>Saccharomycotina</taxon>
        <taxon>Saccharomycetes</taxon>
        <taxon>Saccharomycetales</taxon>
        <taxon>Saccharomycetaceae</taxon>
        <taxon>Torulaspora</taxon>
    </lineage>
</organism>
<keyword evidence="2" id="KW-1185">Reference proteome</keyword>
<dbReference type="EMBL" id="CP059272">
    <property type="protein sequence ID" value="QLQ81372.1"/>
    <property type="molecule type" value="Genomic_DNA"/>
</dbReference>
<sequence length="431" mass="49388">MILGLFKRKGHCWICLEESTMDSSWKRHECGCNLQVHKCCYFKWLFDLNKSCEQGKWGLELGFEPLDELRRNMCYLVDCHSEFQNELSAVEVMTVVPLLKGAWISTFEVSPLGAVNAFTINVPLGLERQVIGFPISIPSCPQCKRPIFSKPVHFTSSSVFLSTAYQVKRLIRATAVMTLLTASTLNIGKWAFNLGLWQLRCLFPERVLRSVLNVSTTKALDVYGETMHGRRSIPSVTQFLVLGFPFYLMGLRGSSRVLNKLQWIYSLVFTVRAGHYTGKSRNALSHLVSIINLSVLFNSAIVSPTLTRIYEFMVKKARPYFCLLNDSMDIFPSQEYSNIIIKTSWHDVLFEAAVWPWCGEKVGSKLFDLFVWVQKEIPYKFTPEASPDEVQMIFNIIGCGILAIARQSLNLYLTYRRAQELRQLQDCFDER</sequence>
<gene>
    <name evidence="1" type="ORF">HG537_0F01330</name>
</gene>
<dbReference type="AlphaFoldDB" id="A0A7H9HY44"/>
<dbReference type="OrthoDB" id="4070369at2759"/>
<name>A0A7H9HY44_9SACH</name>
<reference evidence="1 2" key="1">
    <citation type="submission" date="2020-06" db="EMBL/GenBank/DDBJ databases">
        <title>The yeast mating-type switching endonuclease HO is a domesticated member of an unorthodox homing genetic element family.</title>
        <authorList>
            <person name="Coughlan A.Y."/>
            <person name="Lombardi L."/>
            <person name="Braun-Galleani S."/>
            <person name="Martos A.R."/>
            <person name="Galeote V."/>
            <person name="Bigey F."/>
            <person name="Dequin S."/>
            <person name="Byrne K.P."/>
            <person name="Wolfe K.H."/>
        </authorList>
    </citation>
    <scope>NUCLEOTIDE SEQUENCE [LARGE SCALE GENOMIC DNA]</scope>
    <source>
        <strain evidence="1 2">CBS2947</strain>
    </source>
</reference>
<proteinExistence type="predicted"/>
<evidence type="ECO:0000313" key="2">
    <source>
        <dbReference type="Proteomes" id="UP000510647"/>
    </source>
</evidence>
<protein>
    <submittedName>
        <fullName evidence="1">Uncharacterized protein</fullName>
    </submittedName>
</protein>
<evidence type="ECO:0000313" key="1">
    <source>
        <dbReference type="EMBL" id="QLQ81372.1"/>
    </source>
</evidence>
<dbReference type="Proteomes" id="UP000510647">
    <property type="component" value="Chromosome 6"/>
</dbReference>